<dbReference type="SUPFAM" id="SSF109854">
    <property type="entry name" value="DinB/YfiT-like putative metalloenzymes"/>
    <property type="match status" value="1"/>
</dbReference>
<dbReference type="Pfam" id="PF09351">
    <property type="entry name" value="DUF1993"/>
    <property type="match status" value="1"/>
</dbReference>
<dbReference type="InterPro" id="IPR018531">
    <property type="entry name" value="DUF1993"/>
</dbReference>
<dbReference type="Gene3D" id="1.20.120.450">
    <property type="entry name" value="dinb family like domain"/>
    <property type="match status" value="1"/>
</dbReference>
<dbReference type="EMBL" id="JACHXD010000007">
    <property type="protein sequence ID" value="MBB3119889.1"/>
    <property type="molecule type" value="Genomic_DNA"/>
</dbReference>
<proteinExistence type="predicted"/>
<gene>
    <name evidence="1" type="ORF">FHS03_002944</name>
</gene>
<evidence type="ECO:0000313" key="2">
    <source>
        <dbReference type="Proteomes" id="UP000541535"/>
    </source>
</evidence>
<dbReference type="PANTHER" id="PTHR36922:SF1">
    <property type="entry name" value="DUF1993 DOMAIN-CONTAINING PROTEIN"/>
    <property type="match status" value="1"/>
</dbReference>
<dbReference type="Proteomes" id="UP000541535">
    <property type="component" value="Unassembled WGS sequence"/>
</dbReference>
<evidence type="ECO:0000313" key="1">
    <source>
        <dbReference type="EMBL" id="MBB3119889.1"/>
    </source>
</evidence>
<protein>
    <recommendedName>
        <fullName evidence="3">DUF1993 family protein</fullName>
    </recommendedName>
</protein>
<name>A0A7W5BB53_9BURK</name>
<accession>A0A7W5BB53</accession>
<reference evidence="1 2" key="1">
    <citation type="submission" date="2020-08" db="EMBL/GenBank/DDBJ databases">
        <title>Genomic Encyclopedia of Type Strains, Phase III (KMG-III): the genomes of soil and plant-associated and newly described type strains.</title>
        <authorList>
            <person name="Whitman W."/>
        </authorList>
    </citation>
    <scope>NUCLEOTIDE SEQUENCE [LARGE SCALE GENOMIC DNA]</scope>
    <source>
        <strain evidence="1 2">CECT 8897</strain>
    </source>
</reference>
<dbReference type="PANTHER" id="PTHR36922">
    <property type="entry name" value="BLL2446 PROTEIN"/>
    <property type="match status" value="1"/>
</dbReference>
<dbReference type="RefSeq" id="WP_183441685.1">
    <property type="nucleotide sequence ID" value="NZ_JACHXD010000007.1"/>
</dbReference>
<evidence type="ECO:0008006" key="3">
    <source>
        <dbReference type="Google" id="ProtNLM"/>
    </source>
</evidence>
<sequence length="170" mass="18698">MPLSMYQISVPAFVRGLKVLSDLLKKGEAFAEEQGMIPDVLFNASLAADMMPLSAQVQHACDTAKMSVARLSGVKAPSMEDNEATFQQLQERIDATLAYLESVGRELVDQAESKEITLNWEAIQPTFGGADYQISFGLPNFYFHLVTAYGILRSQGVDIGKIDYLGPYPQ</sequence>
<keyword evidence="2" id="KW-1185">Reference proteome</keyword>
<organism evidence="1 2">
    <name type="scientific">Pseudoduganella violacea</name>
    <dbReference type="NCBI Taxonomy" id="1715466"/>
    <lineage>
        <taxon>Bacteria</taxon>
        <taxon>Pseudomonadati</taxon>
        <taxon>Pseudomonadota</taxon>
        <taxon>Betaproteobacteria</taxon>
        <taxon>Burkholderiales</taxon>
        <taxon>Oxalobacteraceae</taxon>
        <taxon>Telluria group</taxon>
        <taxon>Pseudoduganella</taxon>
    </lineage>
</organism>
<comment type="caution">
    <text evidence="1">The sequence shown here is derived from an EMBL/GenBank/DDBJ whole genome shotgun (WGS) entry which is preliminary data.</text>
</comment>
<dbReference type="AlphaFoldDB" id="A0A7W5BB53"/>
<dbReference type="InterPro" id="IPR034660">
    <property type="entry name" value="DinB/YfiT-like"/>
</dbReference>